<keyword evidence="7" id="KW-0866">Nonsense-mediated mRNA decay</keyword>
<evidence type="ECO:0000256" key="11">
    <source>
        <dbReference type="SAM" id="MobiDB-lite"/>
    </source>
</evidence>
<protein>
    <recommendedName>
        <fullName evidence="9">5'-(N(7)-methylguanosine 5'-triphospho)-[mRNA] hydrolase</fullName>
        <ecNumber evidence="9">3.6.1.62</ecNumber>
    </recommendedName>
</protein>
<dbReference type="AlphaFoldDB" id="A0AAD8D2G0"/>
<dbReference type="InterPro" id="IPR011993">
    <property type="entry name" value="PH-like_dom_sf"/>
</dbReference>
<dbReference type="GO" id="GO:0000932">
    <property type="term" value="C:P-body"/>
    <property type="evidence" value="ECO:0007669"/>
    <property type="project" value="TreeGrafter"/>
</dbReference>
<dbReference type="Proteomes" id="UP001230051">
    <property type="component" value="Unassembled WGS sequence"/>
</dbReference>
<accession>A0AAD8D2G0</accession>
<feature type="region of interest" description="Disordered" evidence="11">
    <location>
        <begin position="487"/>
        <end position="508"/>
    </location>
</feature>
<evidence type="ECO:0000256" key="5">
    <source>
        <dbReference type="ARBA" id="ARBA00022553"/>
    </source>
</evidence>
<dbReference type="PANTHER" id="PTHR16290">
    <property type="entry name" value="TRANSCRIPTION FACTOR SMIF DECAPPING ENZYME DCP1"/>
    <property type="match status" value="1"/>
</dbReference>
<feature type="region of interest" description="Disordered" evidence="11">
    <location>
        <begin position="196"/>
        <end position="217"/>
    </location>
</feature>
<dbReference type="Pfam" id="PF16741">
    <property type="entry name" value="mRNA_decap_C"/>
    <property type="match status" value="1"/>
</dbReference>
<dbReference type="GO" id="GO:0140933">
    <property type="term" value="F:5'-(N(7)-methylguanosine 5'-triphospho)-[mRNA] hydrolase activity"/>
    <property type="evidence" value="ECO:0007669"/>
    <property type="project" value="UniProtKB-EC"/>
</dbReference>
<dbReference type="FunFam" id="2.30.29.30:FF:000097">
    <property type="entry name" value="Putative mRNA-decapping enzyme 1A"/>
    <property type="match status" value="1"/>
</dbReference>
<dbReference type="CDD" id="cd09804">
    <property type="entry name" value="Dcp1"/>
    <property type="match status" value="1"/>
</dbReference>
<gene>
    <name evidence="13" type="primary">DCP1A</name>
    <name evidence="13" type="ORF">AOXY_G18903</name>
</gene>
<evidence type="ECO:0000256" key="2">
    <source>
        <dbReference type="ARBA" id="ARBA00004496"/>
    </source>
</evidence>
<comment type="catalytic activity">
    <reaction evidence="10">
        <text>a 5'-end (N(7)-methyl 5'-triphosphoguanosine)-ribonucleoside in mRNA + H2O = N(7)-methyl-GDP + a 5'-end phospho-ribonucleoside in mRNA + 2 H(+)</text>
        <dbReference type="Rhea" id="RHEA:67484"/>
        <dbReference type="Rhea" id="RHEA-COMP:15692"/>
        <dbReference type="Rhea" id="RHEA-COMP:17167"/>
        <dbReference type="ChEBI" id="CHEBI:15377"/>
        <dbReference type="ChEBI" id="CHEBI:15378"/>
        <dbReference type="ChEBI" id="CHEBI:63714"/>
        <dbReference type="ChEBI" id="CHEBI:138282"/>
        <dbReference type="ChEBI" id="CHEBI:156461"/>
        <dbReference type="EC" id="3.6.1.62"/>
    </reaction>
    <physiologicalReaction direction="left-to-right" evidence="10">
        <dbReference type="Rhea" id="RHEA:67485"/>
    </physiologicalReaction>
</comment>
<feature type="domain" description="mRNA-decapping enzyme C-terminal" evidence="12">
    <location>
        <begin position="516"/>
        <end position="557"/>
    </location>
</feature>
<dbReference type="InterPro" id="IPR010334">
    <property type="entry name" value="Dcp1"/>
</dbReference>
<evidence type="ECO:0000256" key="8">
    <source>
        <dbReference type="ARBA" id="ARBA00023242"/>
    </source>
</evidence>
<keyword evidence="6" id="KW-0378">Hydrolase</keyword>
<organism evidence="13 14">
    <name type="scientific">Acipenser oxyrinchus oxyrinchus</name>
    <dbReference type="NCBI Taxonomy" id="40147"/>
    <lineage>
        <taxon>Eukaryota</taxon>
        <taxon>Metazoa</taxon>
        <taxon>Chordata</taxon>
        <taxon>Craniata</taxon>
        <taxon>Vertebrata</taxon>
        <taxon>Euteleostomi</taxon>
        <taxon>Actinopterygii</taxon>
        <taxon>Chondrostei</taxon>
        <taxon>Acipenseriformes</taxon>
        <taxon>Acipenseridae</taxon>
        <taxon>Acipenser</taxon>
    </lineage>
</organism>
<dbReference type="PANTHER" id="PTHR16290:SF4">
    <property type="entry name" value="MRNA-DECAPPING ENZYME 1A"/>
    <property type="match status" value="1"/>
</dbReference>
<dbReference type="GO" id="GO:0000290">
    <property type="term" value="P:deadenylation-dependent decapping of nuclear-transcribed mRNA"/>
    <property type="evidence" value="ECO:0007669"/>
    <property type="project" value="InterPro"/>
</dbReference>
<proteinExistence type="inferred from homology"/>
<keyword evidence="8" id="KW-0539">Nucleus</keyword>
<dbReference type="Pfam" id="PF06058">
    <property type="entry name" value="DCP1"/>
    <property type="match status" value="1"/>
</dbReference>
<evidence type="ECO:0000259" key="12">
    <source>
        <dbReference type="Pfam" id="PF16741"/>
    </source>
</evidence>
<name>A0AAD8D2G0_ACIOX</name>
<evidence type="ECO:0000256" key="9">
    <source>
        <dbReference type="ARBA" id="ARBA00026102"/>
    </source>
</evidence>
<feature type="compositionally biased region" description="Polar residues" evidence="11">
    <location>
        <begin position="196"/>
        <end position="209"/>
    </location>
</feature>
<evidence type="ECO:0000256" key="4">
    <source>
        <dbReference type="ARBA" id="ARBA00022490"/>
    </source>
</evidence>
<evidence type="ECO:0000256" key="10">
    <source>
        <dbReference type="ARBA" id="ARBA00047661"/>
    </source>
</evidence>
<evidence type="ECO:0000313" key="13">
    <source>
        <dbReference type="EMBL" id="KAK1161395.1"/>
    </source>
</evidence>
<keyword evidence="5" id="KW-0597">Phosphoprotein</keyword>
<keyword evidence="14" id="KW-1185">Reference proteome</keyword>
<evidence type="ECO:0000313" key="14">
    <source>
        <dbReference type="Proteomes" id="UP001230051"/>
    </source>
</evidence>
<sequence>MEAISTAGQHMSLAALKQHDPYINRIVDVTGQVALYTFNPKANEWEKTDIEGTLFVYTRYATPYHGFTIMNRLNMKNLVEPINKDLEFQLQDPFLLYRNSSLSIYSIWFYDKNDCQRIAQLMSHVVKQEAERAQQGSPGRHTPSKTNGCTEDRPIDILEMLSKAKDEYERTQIGEFDISSSSELLCAHNAYKSSSGEATEHAATSQQQEKNSHPGPKQITVEELFGSSLPKEQSPMGYPNFGTPEKTQQDGLLRRLNLAQPFPYEPSLVSQQGLESLGDSLGAAASTQHETLTHMRQAPALVPLPDIKKLPNSSIRSSPVFQSVHPAEAAGSQILSNLSTDGSDLMKVMQQSHIKPTSHLMVCQPASEQLNPAPHPQSSIPGVIRPPLGSSALSMGFLNQDLLHKLKLTPQHGQLSQQALSKPTLAPNFLSSLSQLATPECFKESISKPVALNCIPATPVQVVPPQVTSVSSAESLLVLLSPSVFQQSTGKPTEPDSKPSSASPLTLAAEAPPSSSVFSRTQLQETLIHLIKNDSKFLSSIHEAYLQVLAKDLCNMKL</sequence>
<evidence type="ECO:0000256" key="7">
    <source>
        <dbReference type="ARBA" id="ARBA00023161"/>
    </source>
</evidence>
<comment type="subcellular location">
    <subcellularLocation>
        <location evidence="2">Cytoplasm</location>
    </subcellularLocation>
    <subcellularLocation>
        <location evidence="1">Nucleus</location>
    </subcellularLocation>
</comment>
<dbReference type="EMBL" id="JAGXEW010000018">
    <property type="protein sequence ID" value="KAK1161395.1"/>
    <property type="molecule type" value="Genomic_DNA"/>
</dbReference>
<dbReference type="GO" id="GO:0031087">
    <property type="term" value="P:deadenylation-independent decapping of nuclear-transcribed mRNA"/>
    <property type="evidence" value="ECO:0007669"/>
    <property type="project" value="TreeGrafter"/>
</dbReference>
<dbReference type="GO" id="GO:0005634">
    <property type="term" value="C:nucleus"/>
    <property type="evidence" value="ECO:0007669"/>
    <property type="project" value="UniProtKB-SubCell"/>
</dbReference>
<comment type="similarity">
    <text evidence="3">Belongs to the DCP1 family.</text>
</comment>
<dbReference type="InterPro" id="IPR031953">
    <property type="entry name" value="mRNA_decap_C"/>
</dbReference>
<dbReference type="GO" id="GO:0003729">
    <property type="term" value="F:mRNA binding"/>
    <property type="evidence" value="ECO:0007669"/>
    <property type="project" value="TreeGrafter"/>
</dbReference>
<evidence type="ECO:0000256" key="6">
    <source>
        <dbReference type="ARBA" id="ARBA00022801"/>
    </source>
</evidence>
<dbReference type="Gene3D" id="6.10.140.2030">
    <property type="match status" value="1"/>
</dbReference>
<reference evidence="13" key="1">
    <citation type="submission" date="2022-02" db="EMBL/GenBank/DDBJ databases">
        <title>Atlantic sturgeon de novo genome assembly.</title>
        <authorList>
            <person name="Stock M."/>
            <person name="Klopp C."/>
            <person name="Guiguen Y."/>
            <person name="Cabau C."/>
            <person name="Parinello H."/>
            <person name="Santidrian Yebra-Pimentel E."/>
            <person name="Kuhl H."/>
            <person name="Dirks R.P."/>
            <person name="Guessner J."/>
            <person name="Wuertz S."/>
            <person name="Du K."/>
            <person name="Schartl M."/>
        </authorList>
    </citation>
    <scope>NUCLEOTIDE SEQUENCE</scope>
    <source>
        <strain evidence="13">STURGEONOMICS-FGT-2020</strain>
        <tissue evidence="13">Whole blood</tissue>
    </source>
</reference>
<feature type="region of interest" description="Disordered" evidence="11">
    <location>
        <begin position="129"/>
        <end position="153"/>
    </location>
</feature>
<dbReference type="GO" id="GO:0000184">
    <property type="term" value="P:nuclear-transcribed mRNA catabolic process, nonsense-mediated decay"/>
    <property type="evidence" value="ECO:0007669"/>
    <property type="project" value="UniProtKB-KW"/>
</dbReference>
<evidence type="ECO:0000256" key="3">
    <source>
        <dbReference type="ARBA" id="ARBA00008778"/>
    </source>
</evidence>
<evidence type="ECO:0000256" key="1">
    <source>
        <dbReference type="ARBA" id="ARBA00004123"/>
    </source>
</evidence>
<keyword evidence="4" id="KW-0963">Cytoplasm</keyword>
<dbReference type="GO" id="GO:0008047">
    <property type="term" value="F:enzyme activator activity"/>
    <property type="evidence" value="ECO:0007669"/>
    <property type="project" value="InterPro"/>
</dbReference>
<comment type="caution">
    <text evidence="13">The sequence shown here is derived from an EMBL/GenBank/DDBJ whole genome shotgun (WGS) entry which is preliminary data.</text>
</comment>
<dbReference type="Gene3D" id="2.30.29.30">
    <property type="entry name" value="Pleckstrin-homology domain (PH domain)/Phosphotyrosine-binding domain (PTB)"/>
    <property type="match status" value="1"/>
</dbReference>
<dbReference type="SUPFAM" id="SSF50729">
    <property type="entry name" value="PH domain-like"/>
    <property type="match status" value="1"/>
</dbReference>
<dbReference type="EC" id="3.6.1.62" evidence="9"/>